<accession>A0ABV6FK99</accession>
<name>A0ABV6FK99_9BURK</name>
<feature type="compositionally biased region" description="Low complexity" evidence="1">
    <location>
        <begin position="51"/>
        <end position="60"/>
    </location>
</feature>
<comment type="caution">
    <text evidence="2">The sequence shown here is derived from an EMBL/GenBank/DDBJ whole genome shotgun (WGS) entry which is preliminary data.</text>
</comment>
<dbReference type="Proteomes" id="UP001589773">
    <property type="component" value="Unassembled WGS sequence"/>
</dbReference>
<proteinExistence type="predicted"/>
<evidence type="ECO:0000256" key="1">
    <source>
        <dbReference type="SAM" id="MobiDB-lite"/>
    </source>
</evidence>
<gene>
    <name evidence="2" type="ORF">ACFFJK_18880</name>
</gene>
<protein>
    <submittedName>
        <fullName evidence="2">Uncharacterized protein</fullName>
    </submittedName>
</protein>
<reference evidence="2 3" key="1">
    <citation type="submission" date="2024-09" db="EMBL/GenBank/DDBJ databases">
        <authorList>
            <person name="Sun Q."/>
            <person name="Mori K."/>
        </authorList>
    </citation>
    <scope>NUCLEOTIDE SEQUENCE [LARGE SCALE GENOMIC DNA]</scope>
    <source>
        <strain evidence="2 3">CCM 7792</strain>
    </source>
</reference>
<sequence>MKPAQGWTRGAEPDKVSRRSRTRVWGARIPADMPQAAAQRSARSVSGPNGRARAARSSAADVRCIA</sequence>
<feature type="region of interest" description="Disordered" evidence="1">
    <location>
        <begin position="1"/>
        <end position="66"/>
    </location>
</feature>
<organism evidence="2 3">
    <name type="scientific">Massilia consociata</name>
    <dbReference type="NCBI Taxonomy" id="760117"/>
    <lineage>
        <taxon>Bacteria</taxon>
        <taxon>Pseudomonadati</taxon>
        <taxon>Pseudomonadota</taxon>
        <taxon>Betaproteobacteria</taxon>
        <taxon>Burkholderiales</taxon>
        <taxon>Oxalobacteraceae</taxon>
        <taxon>Telluria group</taxon>
        <taxon>Massilia</taxon>
    </lineage>
</organism>
<evidence type="ECO:0000313" key="2">
    <source>
        <dbReference type="EMBL" id="MFC0253968.1"/>
    </source>
</evidence>
<dbReference type="EMBL" id="JBHLWP010000017">
    <property type="protein sequence ID" value="MFC0253968.1"/>
    <property type="molecule type" value="Genomic_DNA"/>
</dbReference>
<evidence type="ECO:0000313" key="3">
    <source>
        <dbReference type="Proteomes" id="UP001589773"/>
    </source>
</evidence>
<feature type="compositionally biased region" description="Low complexity" evidence="1">
    <location>
        <begin position="35"/>
        <end position="44"/>
    </location>
</feature>
<keyword evidence="3" id="KW-1185">Reference proteome</keyword>
<dbReference type="RefSeq" id="WP_379681196.1">
    <property type="nucleotide sequence ID" value="NZ_JBHLWP010000017.1"/>
</dbReference>